<dbReference type="Proteomes" id="UP000283895">
    <property type="component" value="Unassembled WGS sequence"/>
</dbReference>
<evidence type="ECO:0000259" key="3">
    <source>
        <dbReference type="PROSITE" id="PS50014"/>
    </source>
</evidence>
<dbReference type="GO" id="GO:0006355">
    <property type="term" value="P:regulation of DNA-templated transcription"/>
    <property type="evidence" value="ECO:0007669"/>
    <property type="project" value="TreeGrafter"/>
</dbReference>
<dbReference type="Pfam" id="PF00439">
    <property type="entry name" value="Bromodomain"/>
    <property type="match status" value="1"/>
</dbReference>
<dbReference type="PANTHER" id="PTHR22880">
    <property type="entry name" value="FALZ-RELATED BROMODOMAIN-CONTAINING PROTEINS"/>
    <property type="match status" value="1"/>
</dbReference>
<dbReference type="InterPro" id="IPR036427">
    <property type="entry name" value="Bromodomain-like_sf"/>
</dbReference>
<evidence type="ECO:0000313" key="5">
    <source>
        <dbReference type="Proteomes" id="UP000283895"/>
    </source>
</evidence>
<name>A0A423X2X2_9PEZI</name>
<dbReference type="AlphaFoldDB" id="A0A423X2X2"/>
<evidence type="ECO:0000313" key="4">
    <source>
        <dbReference type="EMBL" id="ROW10244.1"/>
    </source>
</evidence>
<dbReference type="GO" id="GO:0005634">
    <property type="term" value="C:nucleus"/>
    <property type="evidence" value="ECO:0007669"/>
    <property type="project" value="TreeGrafter"/>
</dbReference>
<evidence type="ECO:0000256" key="1">
    <source>
        <dbReference type="ARBA" id="ARBA00023117"/>
    </source>
</evidence>
<dbReference type="STRING" id="356882.A0A423X2X2"/>
<protein>
    <recommendedName>
        <fullName evidence="3">Bromo domain-containing protein</fullName>
    </recommendedName>
</protein>
<dbReference type="SUPFAM" id="SSF47370">
    <property type="entry name" value="Bromodomain"/>
    <property type="match status" value="1"/>
</dbReference>
<dbReference type="InterPro" id="IPR050935">
    <property type="entry name" value="Bromo_chromatin_reader"/>
</dbReference>
<reference evidence="4 5" key="1">
    <citation type="submission" date="2015-09" db="EMBL/GenBank/DDBJ databases">
        <title>Host preference determinants of Valsa canker pathogens revealed by comparative genomics.</title>
        <authorList>
            <person name="Yin Z."/>
            <person name="Huang L."/>
        </authorList>
    </citation>
    <scope>NUCLEOTIDE SEQUENCE [LARGE SCALE GENOMIC DNA]</scope>
    <source>
        <strain evidence="4 5">03-1</strain>
    </source>
</reference>
<comment type="caution">
    <text evidence="4">The sequence shown here is derived from an EMBL/GenBank/DDBJ whole genome shotgun (WGS) entry which is preliminary data.</text>
</comment>
<accession>A0A423X2X2</accession>
<keyword evidence="5" id="KW-1185">Reference proteome</keyword>
<evidence type="ECO:0000256" key="2">
    <source>
        <dbReference type="PROSITE-ProRule" id="PRU00035"/>
    </source>
</evidence>
<feature type="domain" description="Bromo" evidence="3">
    <location>
        <begin position="126"/>
        <end position="198"/>
    </location>
</feature>
<dbReference type="GO" id="GO:0000785">
    <property type="term" value="C:chromatin"/>
    <property type="evidence" value="ECO:0007669"/>
    <property type="project" value="TreeGrafter"/>
</dbReference>
<dbReference type="Gene3D" id="1.20.920.10">
    <property type="entry name" value="Bromodomain-like"/>
    <property type="match status" value="1"/>
</dbReference>
<organism evidence="4 5">
    <name type="scientific">Cytospora schulzeri</name>
    <dbReference type="NCBI Taxonomy" id="448051"/>
    <lineage>
        <taxon>Eukaryota</taxon>
        <taxon>Fungi</taxon>
        <taxon>Dikarya</taxon>
        <taxon>Ascomycota</taxon>
        <taxon>Pezizomycotina</taxon>
        <taxon>Sordariomycetes</taxon>
        <taxon>Sordariomycetidae</taxon>
        <taxon>Diaporthales</taxon>
        <taxon>Cytosporaceae</taxon>
        <taxon>Cytospora</taxon>
    </lineage>
</organism>
<gene>
    <name evidence="4" type="ORF">VMCG_01772</name>
</gene>
<dbReference type="InterPro" id="IPR018359">
    <property type="entry name" value="Bromodomain_CS"/>
</dbReference>
<sequence length="219" mass="25684">MQGLEDNMEDPSEQELMQKLQAMEDAVDKIEREYRPCQCPRDSGRHDPMSVDIQDVGLIDLSGTSQHLKELHSVLQKLAGVHNFTPFWANHYFREIKRKVKAPEHLDLTPELRNCKLVLDELMHLKYGAHNHWFLKPVDSVVLNLPTYHETILHPMDLSTMRVKLENGEYRAPTEFKDDFDLMIRNCKSFNCRGGTCYTAGEEIERLFERLWSRLEFQP</sequence>
<keyword evidence="1 2" id="KW-0103">Bromodomain</keyword>
<dbReference type="OrthoDB" id="5241826at2759"/>
<proteinExistence type="predicted"/>
<dbReference type="PROSITE" id="PS00633">
    <property type="entry name" value="BROMODOMAIN_1"/>
    <property type="match status" value="1"/>
</dbReference>
<dbReference type="PROSITE" id="PS50014">
    <property type="entry name" value="BROMODOMAIN_2"/>
    <property type="match status" value="1"/>
</dbReference>
<dbReference type="PRINTS" id="PR00503">
    <property type="entry name" value="BROMODOMAIN"/>
</dbReference>
<dbReference type="EMBL" id="LKEA01000003">
    <property type="protein sequence ID" value="ROW10244.1"/>
    <property type="molecule type" value="Genomic_DNA"/>
</dbReference>
<dbReference type="InterPro" id="IPR001487">
    <property type="entry name" value="Bromodomain"/>
</dbReference>
<dbReference type="SMART" id="SM00297">
    <property type="entry name" value="BROMO"/>
    <property type="match status" value="1"/>
</dbReference>
<dbReference type="GO" id="GO:0006338">
    <property type="term" value="P:chromatin remodeling"/>
    <property type="evidence" value="ECO:0007669"/>
    <property type="project" value="TreeGrafter"/>
</dbReference>
<dbReference type="PANTHER" id="PTHR22880:SF225">
    <property type="entry name" value="BROMODOMAIN-CONTAINING PROTEIN BET-1-RELATED"/>
    <property type="match status" value="1"/>
</dbReference>